<gene>
    <name evidence="6" type="ORF">VTJ83DRAFT_5624</name>
</gene>
<feature type="region of interest" description="Disordered" evidence="5">
    <location>
        <begin position="455"/>
        <end position="498"/>
    </location>
</feature>
<name>A0ABR4D7C8_9PEZI</name>
<evidence type="ECO:0000256" key="2">
    <source>
        <dbReference type="ARBA" id="ARBA00022478"/>
    </source>
</evidence>
<organism evidence="6 7">
    <name type="scientific">Remersonia thermophila</name>
    <dbReference type="NCBI Taxonomy" id="72144"/>
    <lineage>
        <taxon>Eukaryota</taxon>
        <taxon>Fungi</taxon>
        <taxon>Dikarya</taxon>
        <taxon>Ascomycota</taxon>
        <taxon>Pezizomycotina</taxon>
        <taxon>Sordariomycetes</taxon>
        <taxon>Sordariomycetidae</taxon>
        <taxon>Sordariales</taxon>
        <taxon>Sordariales incertae sedis</taxon>
        <taxon>Remersonia</taxon>
    </lineage>
</organism>
<feature type="compositionally biased region" description="Acidic residues" evidence="5">
    <location>
        <begin position="483"/>
        <end position="495"/>
    </location>
</feature>
<evidence type="ECO:0000256" key="3">
    <source>
        <dbReference type="ARBA" id="ARBA00023163"/>
    </source>
</evidence>
<comment type="subcellular location">
    <subcellularLocation>
        <location evidence="1">Nucleus</location>
    </subcellularLocation>
</comment>
<feature type="region of interest" description="Disordered" evidence="5">
    <location>
        <begin position="331"/>
        <end position="371"/>
    </location>
</feature>
<proteinExistence type="predicted"/>
<reference evidence="6 7" key="1">
    <citation type="journal article" date="2024" name="Commun. Biol.">
        <title>Comparative genomic analysis of thermophilic fungi reveals convergent evolutionary adaptations and gene losses.</title>
        <authorList>
            <person name="Steindorff A.S."/>
            <person name="Aguilar-Pontes M.V."/>
            <person name="Robinson A.J."/>
            <person name="Andreopoulos B."/>
            <person name="LaButti K."/>
            <person name="Kuo A."/>
            <person name="Mondo S."/>
            <person name="Riley R."/>
            <person name="Otillar R."/>
            <person name="Haridas S."/>
            <person name="Lipzen A."/>
            <person name="Grimwood J."/>
            <person name="Schmutz J."/>
            <person name="Clum A."/>
            <person name="Reid I.D."/>
            <person name="Moisan M.C."/>
            <person name="Butler G."/>
            <person name="Nguyen T.T.M."/>
            <person name="Dewar K."/>
            <person name="Conant G."/>
            <person name="Drula E."/>
            <person name="Henrissat B."/>
            <person name="Hansel C."/>
            <person name="Singer S."/>
            <person name="Hutchinson M.I."/>
            <person name="de Vries R.P."/>
            <person name="Natvig D.O."/>
            <person name="Powell A.J."/>
            <person name="Tsang A."/>
            <person name="Grigoriev I.V."/>
        </authorList>
    </citation>
    <scope>NUCLEOTIDE SEQUENCE [LARGE SCALE GENOMIC DNA]</scope>
    <source>
        <strain evidence="6 7">ATCC 22073</strain>
    </source>
</reference>
<dbReference type="PANTHER" id="PTHR13408:SF0">
    <property type="entry name" value="DNA-DIRECTED RNA POLYMERASE III SUBUNIT RPC4"/>
    <property type="match status" value="1"/>
</dbReference>
<feature type="compositionally biased region" description="Low complexity" evidence="5">
    <location>
        <begin position="22"/>
        <end position="34"/>
    </location>
</feature>
<evidence type="ECO:0000256" key="1">
    <source>
        <dbReference type="ARBA" id="ARBA00004123"/>
    </source>
</evidence>
<accession>A0ABR4D7C8</accession>
<evidence type="ECO:0000256" key="5">
    <source>
        <dbReference type="SAM" id="MobiDB-lite"/>
    </source>
</evidence>
<feature type="compositionally biased region" description="Gly residues" evidence="5">
    <location>
        <begin position="187"/>
        <end position="199"/>
    </location>
</feature>
<dbReference type="InterPro" id="IPR007811">
    <property type="entry name" value="RPC4"/>
</dbReference>
<dbReference type="PANTHER" id="PTHR13408">
    <property type="entry name" value="DNA-DIRECTED RNA POLYMERASE III"/>
    <property type="match status" value="1"/>
</dbReference>
<feature type="compositionally biased region" description="Low complexity" evidence="5">
    <location>
        <begin position="55"/>
        <end position="66"/>
    </location>
</feature>
<evidence type="ECO:0000256" key="4">
    <source>
        <dbReference type="ARBA" id="ARBA00023242"/>
    </source>
</evidence>
<sequence>MPPKATTTRGRGRGRGRGGTARGASAAASASASAEPTEMDVDVVQEQEASGADSATPATTEAAGAAPPGPAPVPVMTASEPAASAPASSSSAPTPSAAGATPAPTSSARGSTATKFKPKGVRRSELERARLAEEQLKIQEQRNAEEARRLARLQRGQGRGRGRGRGAFMRGGSLRTTAAAGPLAAGVGSGPGSRPGGGYAVASSSGSGSGYVKTEGDGKGLSSIIVDSRIDADKLYNYVEVSDEDENASITSTKKKKSIMPMGIRRIEHKEQGVTMTTAAEIQAQETAGADETSSDDGLFVGGPGAEETEGLAKDEGVWEIAKPRQIKAEEAGAGAGADQEPAVGLGAPDSPELKKKAPVSEAKPKKKAAAPEDITAQILEEDLQHMLNLFTIQGDDAASAQDGNAHNAALEGHMFLFQFPAVLPPLYAVPPESAAAVKPEPDDDVVMLNQPPVNIDLTQESGAKGKGKEKAKAQDAPANQEHDDEDGDDEDDGDIKEGGFLGNLVVRKSGKVELSWGGQKLDLGLGIPVSFLRTAVLIEDGDVKPGDAAQKAGHAYGMGKIQGAFSLAPAWGEEEDWVVDPKELEIPTD</sequence>
<feature type="compositionally biased region" description="Low complexity" evidence="5">
    <location>
        <begin position="200"/>
        <end position="212"/>
    </location>
</feature>
<evidence type="ECO:0000313" key="6">
    <source>
        <dbReference type="EMBL" id="KAL2266272.1"/>
    </source>
</evidence>
<comment type="caution">
    <text evidence="6">The sequence shown here is derived from an EMBL/GenBank/DDBJ whole genome shotgun (WGS) entry which is preliminary data.</text>
</comment>
<dbReference type="RefSeq" id="XP_070864999.1">
    <property type="nucleotide sequence ID" value="XM_071012245.1"/>
</dbReference>
<dbReference type="Proteomes" id="UP001600064">
    <property type="component" value="Unassembled WGS sequence"/>
</dbReference>
<keyword evidence="7" id="KW-1185">Reference proteome</keyword>
<keyword evidence="4" id="KW-0539">Nucleus</keyword>
<keyword evidence="2" id="KW-0240">DNA-directed RNA polymerase</keyword>
<feature type="region of interest" description="Disordered" evidence="5">
    <location>
        <begin position="141"/>
        <end position="218"/>
    </location>
</feature>
<dbReference type="Pfam" id="PF05132">
    <property type="entry name" value="RNA_pol_Rpc4"/>
    <property type="match status" value="1"/>
</dbReference>
<feature type="compositionally biased region" description="Low complexity" evidence="5">
    <location>
        <begin position="74"/>
        <end position="108"/>
    </location>
</feature>
<keyword evidence="3" id="KW-0804">Transcription</keyword>
<dbReference type="EMBL" id="JAZGUE010000005">
    <property type="protein sequence ID" value="KAL2266272.1"/>
    <property type="molecule type" value="Genomic_DNA"/>
</dbReference>
<evidence type="ECO:0000313" key="7">
    <source>
        <dbReference type="Proteomes" id="UP001600064"/>
    </source>
</evidence>
<feature type="region of interest" description="Disordered" evidence="5">
    <location>
        <begin position="1"/>
        <end position="128"/>
    </location>
</feature>
<protein>
    <submittedName>
        <fullName evidence="6">Uncharacterized protein</fullName>
    </submittedName>
</protein>
<dbReference type="GeneID" id="98126889"/>